<accession>A0A7J6LPS4</accession>
<name>A0A7J6LPS4_PEROL</name>
<protein>
    <submittedName>
        <fullName evidence="1">Peroxisomal targeting signal 2 receptor</fullName>
    </submittedName>
</protein>
<organism evidence="1 2">
    <name type="scientific">Perkinsus olseni</name>
    <name type="common">Perkinsus atlanticus</name>
    <dbReference type="NCBI Taxonomy" id="32597"/>
    <lineage>
        <taxon>Eukaryota</taxon>
        <taxon>Sar</taxon>
        <taxon>Alveolata</taxon>
        <taxon>Perkinsozoa</taxon>
        <taxon>Perkinsea</taxon>
        <taxon>Perkinsida</taxon>
        <taxon>Perkinsidae</taxon>
        <taxon>Perkinsus</taxon>
    </lineage>
</organism>
<gene>
    <name evidence="1" type="primary">PEX7_1</name>
    <name evidence="1" type="ORF">FOL46_005855</name>
</gene>
<comment type="caution">
    <text evidence="1">The sequence shown here is derived from an EMBL/GenBank/DDBJ whole genome shotgun (WGS) entry which is preliminary data.</text>
</comment>
<evidence type="ECO:0000313" key="2">
    <source>
        <dbReference type="Proteomes" id="UP000572268"/>
    </source>
</evidence>
<dbReference type="EMBL" id="JABANN010000365">
    <property type="protein sequence ID" value="KAF4661126.1"/>
    <property type="molecule type" value="Genomic_DNA"/>
</dbReference>
<sequence length="104" mass="10803">MNDQLLSSLGTAARQVHTDFFEWAVPVKSAGCCGFASTANDYLSESHDEFLRAATHMSKAAGLISHPKVAKVMAEAGAQAGVQGASAAKSALHALKEAKDGNML</sequence>
<dbReference type="Proteomes" id="UP000572268">
    <property type="component" value="Unassembled WGS sequence"/>
</dbReference>
<reference evidence="1 2" key="1">
    <citation type="submission" date="2020-04" db="EMBL/GenBank/DDBJ databases">
        <title>Perkinsus olseni comparative genomics.</title>
        <authorList>
            <person name="Bogema D.R."/>
        </authorList>
    </citation>
    <scope>NUCLEOTIDE SEQUENCE [LARGE SCALE GENOMIC DNA]</scope>
    <source>
        <strain evidence="1">ATCC PRA-31</strain>
    </source>
</reference>
<proteinExistence type="predicted"/>
<keyword evidence="1" id="KW-0675">Receptor</keyword>
<dbReference type="AlphaFoldDB" id="A0A7J6LPS4"/>
<evidence type="ECO:0000313" key="1">
    <source>
        <dbReference type="EMBL" id="KAF4661126.1"/>
    </source>
</evidence>